<keyword evidence="1" id="KW-0808">Transferase</keyword>
<dbReference type="PANTHER" id="PTHR15364">
    <property type="entry name" value="2'-DEOXYNUCLEOSIDE 5'-PHOSPHATE N-HYDROLASE 1"/>
    <property type="match status" value="1"/>
</dbReference>
<dbReference type="OrthoDB" id="9795789at2"/>
<dbReference type="GO" id="GO:0070694">
    <property type="term" value="F:5-hydroxymethyl-dUMP N-hydrolase activity"/>
    <property type="evidence" value="ECO:0007669"/>
    <property type="project" value="TreeGrafter"/>
</dbReference>
<protein>
    <submittedName>
        <fullName evidence="1">Nucleoside 2-deoxyribosyltransferase</fullName>
    </submittedName>
</protein>
<dbReference type="AlphaFoldDB" id="A0A3M6QMB0"/>
<dbReference type="Pfam" id="PF05014">
    <property type="entry name" value="Nuc_deoxyrib_tr"/>
    <property type="match status" value="1"/>
</dbReference>
<dbReference type="PANTHER" id="PTHR15364:SF0">
    <property type="entry name" value="2'-DEOXYNUCLEOSIDE 5'-PHOSPHATE N-HYDROLASE 1"/>
    <property type="match status" value="1"/>
</dbReference>
<proteinExistence type="predicted"/>
<organism evidence="1 2">
    <name type="scientific">Corticibacter populi</name>
    <dbReference type="NCBI Taxonomy" id="1550736"/>
    <lineage>
        <taxon>Bacteria</taxon>
        <taxon>Pseudomonadati</taxon>
        <taxon>Pseudomonadota</taxon>
        <taxon>Betaproteobacteria</taxon>
        <taxon>Burkholderiales</taxon>
        <taxon>Comamonadaceae</taxon>
        <taxon>Corticibacter</taxon>
    </lineage>
</organism>
<dbReference type="RefSeq" id="WP_122231513.1">
    <property type="nucleotide sequence ID" value="NZ_RDQO01000006.1"/>
</dbReference>
<keyword evidence="2" id="KW-1185">Reference proteome</keyword>
<dbReference type="Proteomes" id="UP000278006">
    <property type="component" value="Unassembled WGS sequence"/>
</dbReference>
<reference evidence="1 2" key="1">
    <citation type="submission" date="2018-10" db="EMBL/GenBank/DDBJ databases">
        <title>Draft genome of Cortibacter populi DSM10536.</title>
        <authorList>
            <person name="Bernier A.-M."/>
            <person name="Bernard K."/>
        </authorList>
    </citation>
    <scope>NUCLEOTIDE SEQUENCE [LARGE SCALE GENOMIC DNA]</scope>
    <source>
        <strain evidence="1 2">DSM 105136</strain>
    </source>
</reference>
<dbReference type="InterPro" id="IPR007710">
    <property type="entry name" value="Nucleoside_deoxyribTrfase"/>
</dbReference>
<evidence type="ECO:0000313" key="2">
    <source>
        <dbReference type="Proteomes" id="UP000278006"/>
    </source>
</evidence>
<dbReference type="EMBL" id="RDQO01000006">
    <property type="protein sequence ID" value="RMX03542.1"/>
    <property type="molecule type" value="Genomic_DNA"/>
</dbReference>
<dbReference type="Gene3D" id="3.40.50.450">
    <property type="match status" value="1"/>
</dbReference>
<dbReference type="GO" id="GO:0009159">
    <property type="term" value="P:deoxyribonucleoside monophosphate catabolic process"/>
    <property type="evidence" value="ECO:0007669"/>
    <property type="project" value="TreeGrafter"/>
</dbReference>
<dbReference type="InterPro" id="IPR051239">
    <property type="entry name" value="2'-dNMP_N-hydrolase"/>
</dbReference>
<dbReference type="GO" id="GO:0016740">
    <property type="term" value="F:transferase activity"/>
    <property type="evidence" value="ECO:0007669"/>
    <property type="project" value="UniProtKB-KW"/>
</dbReference>
<accession>A0A3M6QMB0</accession>
<sequence length="183" mass="19703">MRSPPLSTQPRIYLAGPDVFLPDQATRYAHYKQICARLGLCGLSPLDGEVPTGLPPAEQARHIYQANIALLASCDAVIANLCAFRGTEPDAGTVFEVGHAIASGKPVAAWLGEQARLDYLAWARQRLQLPGHAMHDADGAALEDFGLPLNLMLACSCTALTSSFEEAAQALARHWQQKPRSSQ</sequence>
<name>A0A3M6QMB0_9BURK</name>
<evidence type="ECO:0000313" key="1">
    <source>
        <dbReference type="EMBL" id="RMX03542.1"/>
    </source>
</evidence>
<gene>
    <name evidence="1" type="ORF">D8I35_16865</name>
</gene>
<comment type="caution">
    <text evidence="1">The sequence shown here is derived from an EMBL/GenBank/DDBJ whole genome shotgun (WGS) entry which is preliminary data.</text>
</comment>
<dbReference type="SUPFAM" id="SSF52309">
    <property type="entry name" value="N-(deoxy)ribosyltransferase-like"/>
    <property type="match status" value="1"/>
</dbReference>